<organism evidence="5 6">
    <name type="scientific">Pirellula staleyi (strain ATCC 27377 / DSM 6068 / ICPB 4128)</name>
    <name type="common">Pirella staleyi</name>
    <dbReference type="NCBI Taxonomy" id="530564"/>
    <lineage>
        <taxon>Bacteria</taxon>
        <taxon>Pseudomonadati</taxon>
        <taxon>Planctomycetota</taxon>
        <taxon>Planctomycetia</taxon>
        <taxon>Pirellulales</taxon>
        <taxon>Pirellulaceae</taxon>
        <taxon>Pirellula</taxon>
    </lineage>
</organism>
<dbReference type="FunFam" id="3.20.20.140:FF:000005">
    <property type="entry name" value="TatD family hydrolase"/>
    <property type="match status" value="1"/>
</dbReference>
<dbReference type="GO" id="GO:0004536">
    <property type="term" value="F:DNA nuclease activity"/>
    <property type="evidence" value="ECO:0007669"/>
    <property type="project" value="InterPro"/>
</dbReference>
<dbReference type="Gene3D" id="3.20.20.140">
    <property type="entry name" value="Metal-dependent hydrolases"/>
    <property type="match status" value="1"/>
</dbReference>
<feature type="binding site" evidence="4">
    <location>
        <position position="132"/>
    </location>
    <ligand>
        <name>a divalent metal cation</name>
        <dbReference type="ChEBI" id="CHEBI:60240"/>
        <label>2</label>
    </ligand>
</feature>
<evidence type="ECO:0000313" key="5">
    <source>
        <dbReference type="EMBL" id="ADB17816.1"/>
    </source>
</evidence>
<dbReference type="PIRSF" id="PIRSF005902">
    <property type="entry name" value="DNase_TatD"/>
    <property type="match status" value="1"/>
</dbReference>
<comment type="similarity">
    <text evidence="1">Belongs to the metallo-dependent hydrolases superfamily. TatD-type hydrolase family.</text>
</comment>
<evidence type="ECO:0000256" key="3">
    <source>
        <dbReference type="ARBA" id="ARBA00022801"/>
    </source>
</evidence>
<feature type="binding site" evidence="4">
    <location>
        <position position="96"/>
    </location>
    <ligand>
        <name>a divalent metal cation</name>
        <dbReference type="ChEBI" id="CHEBI:60240"/>
        <label>1</label>
    </ligand>
</feature>
<keyword evidence="2 4" id="KW-0479">Metal-binding</keyword>
<keyword evidence="3 5" id="KW-0378">Hydrolase</keyword>
<dbReference type="STRING" id="530564.Psta_3152"/>
<dbReference type="AlphaFoldDB" id="D2QWL3"/>
<dbReference type="CDD" id="cd01310">
    <property type="entry name" value="TatD_DNAse"/>
    <property type="match status" value="1"/>
</dbReference>
<dbReference type="KEGG" id="psl:Psta_3152"/>
<dbReference type="EMBL" id="CP001848">
    <property type="protein sequence ID" value="ADB17816.1"/>
    <property type="molecule type" value="Genomic_DNA"/>
</dbReference>
<dbReference type="Pfam" id="PF01026">
    <property type="entry name" value="TatD_DNase"/>
    <property type="match status" value="1"/>
</dbReference>
<dbReference type="SUPFAM" id="SSF51556">
    <property type="entry name" value="Metallo-dependent hydrolases"/>
    <property type="match status" value="1"/>
</dbReference>
<dbReference type="GO" id="GO:0016788">
    <property type="term" value="F:hydrolase activity, acting on ester bonds"/>
    <property type="evidence" value="ECO:0007669"/>
    <property type="project" value="InterPro"/>
</dbReference>
<dbReference type="OrthoDB" id="9810005at2"/>
<dbReference type="PROSITE" id="PS01091">
    <property type="entry name" value="TATD_3"/>
    <property type="match status" value="1"/>
</dbReference>
<proteinExistence type="inferred from homology"/>
<dbReference type="Proteomes" id="UP000001887">
    <property type="component" value="Chromosome"/>
</dbReference>
<feature type="binding site" evidence="4">
    <location>
        <position position="10"/>
    </location>
    <ligand>
        <name>a divalent metal cation</name>
        <dbReference type="ChEBI" id="CHEBI:60240"/>
        <label>1</label>
    </ligand>
</feature>
<dbReference type="GO" id="GO:0046872">
    <property type="term" value="F:metal ion binding"/>
    <property type="evidence" value="ECO:0007669"/>
    <property type="project" value="UniProtKB-KW"/>
</dbReference>
<dbReference type="eggNOG" id="COG0084">
    <property type="taxonomic scope" value="Bacteria"/>
</dbReference>
<dbReference type="PANTHER" id="PTHR46124">
    <property type="entry name" value="D-AMINOACYL-TRNA DEACYLASE"/>
    <property type="match status" value="1"/>
</dbReference>
<feature type="binding site" evidence="4">
    <location>
        <position position="12"/>
    </location>
    <ligand>
        <name>a divalent metal cation</name>
        <dbReference type="ChEBI" id="CHEBI:60240"/>
        <label>1</label>
    </ligand>
</feature>
<sequence>MTKIHWFDTHCHLADEQLASQADDVIARASSAGVAELLSVATDVRSTLACIALANRYSGVFASAGIHPNHVLEAAPGDWDEIVKLASHPRVVALGETGLDCYWKDVPLAQQIDYFDRHLELSRQTGLPVIIHMRESGQPILEQLERNSALGPIRGVMHSFTGDAQMAETVLSLGLHISFAGMLTYKKSDELRDVAKIIPLDRLLVETDSPYLSPHPHRSVRPNEPAMVIHTAACLAEARGMSPADLSSVTLANSRRLFALREST</sequence>
<evidence type="ECO:0000256" key="4">
    <source>
        <dbReference type="PIRSR" id="PIRSR005902-1"/>
    </source>
</evidence>
<dbReference type="InterPro" id="IPR032466">
    <property type="entry name" value="Metal_Hydrolase"/>
</dbReference>
<protein>
    <submittedName>
        <fullName evidence="5">Hydrolase, TatD family</fullName>
    </submittedName>
</protein>
<feature type="binding site" evidence="4">
    <location>
        <position position="158"/>
    </location>
    <ligand>
        <name>a divalent metal cation</name>
        <dbReference type="ChEBI" id="CHEBI:60240"/>
        <label>2</label>
    </ligand>
</feature>
<evidence type="ECO:0000256" key="2">
    <source>
        <dbReference type="ARBA" id="ARBA00022723"/>
    </source>
</evidence>
<dbReference type="InterPro" id="IPR015991">
    <property type="entry name" value="TatD/YcfH-like"/>
</dbReference>
<dbReference type="NCBIfam" id="TIGR00010">
    <property type="entry name" value="YchF/TatD family DNA exonuclease"/>
    <property type="match status" value="1"/>
</dbReference>
<keyword evidence="6" id="KW-1185">Reference proteome</keyword>
<evidence type="ECO:0000313" key="6">
    <source>
        <dbReference type="Proteomes" id="UP000001887"/>
    </source>
</evidence>
<dbReference type="PANTHER" id="PTHR46124:SF2">
    <property type="entry name" value="D-AMINOACYL-TRNA DEACYLASE"/>
    <property type="match status" value="1"/>
</dbReference>
<name>D2QWL3_PIRSD</name>
<feature type="binding site" evidence="4">
    <location>
        <position position="208"/>
    </location>
    <ligand>
        <name>a divalent metal cation</name>
        <dbReference type="ChEBI" id="CHEBI:60240"/>
        <label>1</label>
    </ligand>
</feature>
<gene>
    <name evidence="5" type="ordered locus">Psta_3152</name>
</gene>
<dbReference type="HOGENOM" id="CLU_031506_4_2_0"/>
<accession>D2QWL3</accession>
<dbReference type="InterPro" id="IPR001130">
    <property type="entry name" value="TatD-like"/>
</dbReference>
<dbReference type="GO" id="GO:0005829">
    <property type="term" value="C:cytosol"/>
    <property type="evidence" value="ECO:0007669"/>
    <property type="project" value="TreeGrafter"/>
</dbReference>
<dbReference type="InterPro" id="IPR018228">
    <property type="entry name" value="DNase_TatD-rel_CS"/>
</dbReference>
<evidence type="ECO:0000256" key="1">
    <source>
        <dbReference type="ARBA" id="ARBA00009275"/>
    </source>
</evidence>
<reference evidence="5 6" key="1">
    <citation type="journal article" date="2009" name="Stand. Genomic Sci.">
        <title>Complete genome sequence of Pirellula staleyi type strain (ATCC 27377).</title>
        <authorList>
            <person name="Clum A."/>
            <person name="Tindall B.J."/>
            <person name="Sikorski J."/>
            <person name="Ivanova N."/>
            <person name="Mavrommatis K."/>
            <person name="Lucas S."/>
            <person name="Glavina del Rio T."/>
            <person name="Nolan M."/>
            <person name="Chen F."/>
            <person name="Tice H."/>
            <person name="Pitluck S."/>
            <person name="Cheng J.F."/>
            <person name="Chertkov O."/>
            <person name="Brettin T."/>
            <person name="Han C."/>
            <person name="Detter J.C."/>
            <person name="Kuske C."/>
            <person name="Bruce D."/>
            <person name="Goodwin L."/>
            <person name="Ovchinikova G."/>
            <person name="Pati A."/>
            <person name="Mikhailova N."/>
            <person name="Chen A."/>
            <person name="Palaniappan K."/>
            <person name="Land M."/>
            <person name="Hauser L."/>
            <person name="Chang Y.J."/>
            <person name="Jeffries C.D."/>
            <person name="Chain P."/>
            <person name="Rohde M."/>
            <person name="Goker M."/>
            <person name="Bristow J."/>
            <person name="Eisen J.A."/>
            <person name="Markowitz V."/>
            <person name="Hugenholtz P."/>
            <person name="Kyrpides N.C."/>
            <person name="Klenk H.P."/>
            <person name="Lapidus A."/>
        </authorList>
    </citation>
    <scope>NUCLEOTIDE SEQUENCE [LARGE SCALE GENOMIC DNA]</scope>
    <source>
        <strain evidence="6">ATCC 27377 / DSM 6068 / ICPB 4128</strain>
    </source>
</reference>